<dbReference type="EMBL" id="JBEGDP010000008">
    <property type="protein sequence ID" value="MEQ7847501.1"/>
    <property type="molecule type" value="Genomic_DNA"/>
</dbReference>
<feature type="transmembrane region" description="Helical" evidence="1">
    <location>
        <begin position="58"/>
        <end position="81"/>
    </location>
</feature>
<evidence type="ECO:0000313" key="3">
    <source>
        <dbReference type="Proteomes" id="UP001482520"/>
    </source>
</evidence>
<organism evidence="2 3">
    <name type="scientific">Nocardioides kribbensis</name>
    <dbReference type="NCBI Taxonomy" id="305517"/>
    <lineage>
        <taxon>Bacteria</taxon>
        <taxon>Bacillati</taxon>
        <taxon>Actinomycetota</taxon>
        <taxon>Actinomycetes</taxon>
        <taxon>Propionibacteriales</taxon>
        <taxon>Nocardioidaceae</taxon>
        <taxon>Nocardioides</taxon>
    </lineage>
</organism>
<name>A0ABV1NYB0_9ACTN</name>
<feature type="transmembrane region" description="Helical" evidence="1">
    <location>
        <begin position="12"/>
        <end position="37"/>
    </location>
</feature>
<sequence length="155" mass="15508">MSGPLGDPDVVRAALVAVTWLHLGFQAVVSALVYPVLVATGREQPERWPTAHSRHSRVIAPLVGCVYGALLVVGVVAALVVPGPAELVALAAAGGAVAVTATLAAPTHGRLGRPGPTGAVRPDPALLRLLLRADLARAVLALVAAVAAALAVLVA</sequence>
<comment type="caution">
    <text evidence="2">The sequence shown here is derived from an EMBL/GenBank/DDBJ whole genome shotgun (WGS) entry which is preliminary data.</text>
</comment>
<keyword evidence="1" id="KW-1133">Transmembrane helix</keyword>
<reference evidence="2 3" key="1">
    <citation type="submission" date="2024-02" db="EMBL/GenBank/DDBJ databases">
        <title>Full genome sequence of Nocardioides kribbensis.</title>
        <authorList>
            <person name="Poletto B.L."/>
            <person name="Silva G."/>
            <person name="Galante D."/>
            <person name="Campos K.R."/>
            <person name="Santos M.B.N."/>
            <person name="Sacchi C.T."/>
        </authorList>
    </citation>
    <scope>NUCLEOTIDE SEQUENCE [LARGE SCALE GENOMIC DNA]</scope>
    <source>
        <strain evidence="2 3">O4R</strain>
    </source>
</reference>
<keyword evidence="1" id="KW-0812">Transmembrane</keyword>
<protein>
    <recommendedName>
        <fullName evidence="4">DUF1772 domain-containing protein</fullName>
    </recommendedName>
</protein>
<dbReference type="Proteomes" id="UP001482520">
    <property type="component" value="Unassembled WGS sequence"/>
</dbReference>
<evidence type="ECO:0000256" key="1">
    <source>
        <dbReference type="SAM" id="Phobius"/>
    </source>
</evidence>
<evidence type="ECO:0000313" key="2">
    <source>
        <dbReference type="EMBL" id="MEQ7847501.1"/>
    </source>
</evidence>
<evidence type="ECO:0008006" key="4">
    <source>
        <dbReference type="Google" id="ProtNLM"/>
    </source>
</evidence>
<keyword evidence="3" id="KW-1185">Reference proteome</keyword>
<feature type="transmembrane region" description="Helical" evidence="1">
    <location>
        <begin position="135"/>
        <end position="154"/>
    </location>
</feature>
<gene>
    <name evidence="2" type="ORF">V6R90_09450</name>
</gene>
<proteinExistence type="predicted"/>
<accession>A0ABV1NYB0</accession>
<dbReference type="RefSeq" id="WP_349804501.1">
    <property type="nucleotide sequence ID" value="NZ_JBEGDP010000008.1"/>
</dbReference>
<keyword evidence="1" id="KW-0472">Membrane</keyword>